<dbReference type="EMBL" id="BQNB010021567">
    <property type="protein sequence ID" value="GJU07734.1"/>
    <property type="molecule type" value="Genomic_DNA"/>
</dbReference>
<feature type="region of interest" description="Disordered" evidence="1">
    <location>
        <begin position="130"/>
        <end position="156"/>
    </location>
</feature>
<accession>A0ABQ5J5H2</accession>
<gene>
    <name evidence="2" type="ORF">Tco_1124164</name>
</gene>
<evidence type="ECO:0000313" key="2">
    <source>
        <dbReference type="EMBL" id="GJU07734.1"/>
    </source>
</evidence>
<reference evidence="2" key="2">
    <citation type="submission" date="2022-01" db="EMBL/GenBank/DDBJ databases">
        <authorList>
            <person name="Yamashiro T."/>
            <person name="Shiraishi A."/>
            <person name="Satake H."/>
            <person name="Nakayama K."/>
        </authorList>
    </citation>
    <scope>NUCLEOTIDE SEQUENCE</scope>
</reference>
<proteinExistence type="predicted"/>
<sequence length="392" mass="43510">MSKFLRWVEAEKDHSEVGNEKWRRLLLLALTPRHTDFCADEKAKRLEIPVECTMCWDQVDYGRSMGAKQGAGFGIGGKIGKGLYKLGCDRERLKMIKICLFWGADDEEISEGGIPRVIVLGYDGLPMQPVAPPSPDYIPGPEDPQTPPVPQDEDEREPMFVQAHDPDYVPEPIYPEYIPLEDEHEFPAEEQPLPPVDSPTAESPRYVTESDPEEDPEEYEDDETEDGPVDYPMDGGDDGDDDDGDSSGDDADGEDEDDEDEEEEEEEEHLAPADSAIVVPVDEPVFPPEGTEPVIPPPSTDITIGARITVRPQASISLPPEAEVERLLAMTTPSPSPPISLSLALCRGATCLGAWSHLAIHHHHMCYHPYYHHLGIHPNPRHSRIASTQAPY</sequence>
<organism evidence="2 3">
    <name type="scientific">Tanacetum coccineum</name>
    <dbReference type="NCBI Taxonomy" id="301880"/>
    <lineage>
        <taxon>Eukaryota</taxon>
        <taxon>Viridiplantae</taxon>
        <taxon>Streptophyta</taxon>
        <taxon>Embryophyta</taxon>
        <taxon>Tracheophyta</taxon>
        <taxon>Spermatophyta</taxon>
        <taxon>Magnoliopsida</taxon>
        <taxon>eudicotyledons</taxon>
        <taxon>Gunneridae</taxon>
        <taxon>Pentapetalae</taxon>
        <taxon>asterids</taxon>
        <taxon>campanulids</taxon>
        <taxon>Asterales</taxon>
        <taxon>Asteraceae</taxon>
        <taxon>Asteroideae</taxon>
        <taxon>Anthemideae</taxon>
        <taxon>Anthemidinae</taxon>
        <taxon>Tanacetum</taxon>
    </lineage>
</organism>
<dbReference type="Proteomes" id="UP001151760">
    <property type="component" value="Unassembled WGS sequence"/>
</dbReference>
<feature type="compositionally biased region" description="Acidic residues" evidence="1">
    <location>
        <begin position="235"/>
        <end position="268"/>
    </location>
</feature>
<keyword evidence="3" id="KW-1185">Reference proteome</keyword>
<feature type="compositionally biased region" description="Pro residues" evidence="1">
    <location>
        <begin position="130"/>
        <end position="150"/>
    </location>
</feature>
<feature type="region of interest" description="Disordered" evidence="1">
    <location>
        <begin position="188"/>
        <end position="277"/>
    </location>
</feature>
<comment type="caution">
    <text evidence="2">The sequence shown here is derived from an EMBL/GenBank/DDBJ whole genome shotgun (WGS) entry which is preliminary data.</text>
</comment>
<protein>
    <submittedName>
        <fullName evidence="2">Uncharacterized protein</fullName>
    </submittedName>
</protein>
<name>A0ABQ5J5H2_9ASTR</name>
<evidence type="ECO:0000256" key="1">
    <source>
        <dbReference type="SAM" id="MobiDB-lite"/>
    </source>
</evidence>
<reference evidence="2" key="1">
    <citation type="journal article" date="2022" name="Int. J. Mol. Sci.">
        <title>Draft Genome of Tanacetum Coccineum: Genomic Comparison of Closely Related Tanacetum-Family Plants.</title>
        <authorList>
            <person name="Yamashiro T."/>
            <person name="Shiraishi A."/>
            <person name="Nakayama K."/>
            <person name="Satake H."/>
        </authorList>
    </citation>
    <scope>NUCLEOTIDE SEQUENCE</scope>
</reference>
<evidence type="ECO:0000313" key="3">
    <source>
        <dbReference type="Proteomes" id="UP001151760"/>
    </source>
</evidence>
<feature type="compositionally biased region" description="Acidic residues" evidence="1">
    <location>
        <begin position="210"/>
        <end position="228"/>
    </location>
</feature>